<dbReference type="GO" id="GO:0005524">
    <property type="term" value="F:ATP binding"/>
    <property type="evidence" value="ECO:0007669"/>
    <property type="project" value="InterPro"/>
</dbReference>
<dbReference type="InterPro" id="IPR012381">
    <property type="entry name" value="EutP_PduV"/>
</dbReference>
<sequence>MSCDKVMRRKWLIAGNDGVGKTSLASLIEGVDLKAKKSLDLQFRDKTIEVSEGYIENPYLNSALIMVGQNQALVNIFMIDLEKDCHFPPNFAKSFTRPTITVINKIDLYDKKQVKKLRQIAEAIGSDHIFEISIKKGTGLDKLREYIKEIEDERCFL</sequence>
<comment type="caution">
    <text evidence="1">The sequence shown here is derived from an EMBL/GenBank/DDBJ whole genome shotgun (WGS) entry which is preliminary data.</text>
</comment>
<reference evidence="1 2" key="1">
    <citation type="submission" date="2011-01" db="EMBL/GenBank/DDBJ databases">
        <authorList>
            <person name="Durkin A.S."/>
            <person name="Madupu R."/>
            <person name="Torralba M."/>
            <person name="Gillis M."/>
            <person name="Methe B."/>
            <person name="Sutton G."/>
            <person name="Nelson K.E."/>
        </authorList>
    </citation>
    <scope>NUCLEOTIDE SEQUENCE [LARGE SCALE GENOMIC DNA]</scope>
    <source>
        <strain evidence="1 2">ACS-025-V-Sch4</strain>
    </source>
</reference>
<organism evidence="1 2">
    <name type="scientific">Anaerococcus hydrogenalis ACS-025-V-Sch4</name>
    <dbReference type="NCBI Taxonomy" id="879306"/>
    <lineage>
        <taxon>Bacteria</taxon>
        <taxon>Bacillati</taxon>
        <taxon>Bacillota</taxon>
        <taxon>Tissierellia</taxon>
        <taxon>Tissierellales</taxon>
        <taxon>Peptoniphilaceae</taxon>
        <taxon>Anaerococcus</taxon>
    </lineage>
</organism>
<dbReference type="PANTHER" id="PTHR40453">
    <property type="entry name" value="PROTEIN YOEF"/>
    <property type="match status" value="1"/>
</dbReference>
<evidence type="ECO:0000313" key="1">
    <source>
        <dbReference type="EMBL" id="EGC83478.1"/>
    </source>
</evidence>
<protein>
    <recommendedName>
        <fullName evidence="3">Ethanolamine utilization protein, EutP</fullName>
    </recommendedName>
</protein>
<dbReference type="Proteomes" id="UP000005277">
    <property type="component" value="Unassembled WGS sequence"/>
</dbReference>
<keyword evidence="2" id="KW-1185">Reference proteome</keyword>
<dbReference type="PANTHER" id="PTHR40453:SF1">
    <property type="entry name" value="PROTEIN YOEF"/>
    <property type="match status" value="1"/>
</dbReference>
<evidence type="ECO:0000313" key="2">
    <source>
        <dbReference type="Proteomes" id="UP000005277"/>
    </source>
</evidence>
<dbReference type="GO" id="GO:0006576">
    <property type="term" value="P:biogenic amine metabolic process"/>
    <property type="evidence" value="ECO:0007669"/>
    <property type="project" value="InterPro"/>
</dbReference>
<name>F0H1F6_9FIRM</name>
<dbReference type="Gene3D" id="3.40.50.300">
    <property type="entry name" value="P-loop containing nucleotide triphosphate hydrolases"/>
    <property type="match status" value="1"/>
</dbReference>
<dbReference type="CDD" id="cd00882">
    <property type="entry name" value="Ras_like_GTPase"/>
    <property type="match status" value="1"/>
</dbReference>
<dbReference type="SUPFAM" id="SSF52540">
    <property type="entry name" value="P-loop containing nucleoside triphosphate hydrolases"/>
    <property type="match status" value="1"/>
</dbReference>
<accession>F0H1F6</accession>
<dbReference type="Pfam" id="PF10662">
    <property type="entry name" value="PduV-EutP"/>
    <property type="match status" value="1"/>
</dbReference>
<dbReference type="EMBL" id="AEXN01000032">
    <property type="protein sequence ID" value="EGC83478.1"/>
    <property type="molecule type" value="Genomic_DNA"/>
</dbReference>
<proteinExistence type="predicted"/>
<dbReference type="InterPro" id="IPR027417">
    <property type="entry name" value="P-loop_NTPase"/>
</dbReference>
<gene>
    <name evidence="1" type="ORF">HMPREF9246_1431</name>
</gene>
<evidence type="ECO:0008006" key="3">
    <source>
        <dbReference type="Google" id="ProtNLM"/>
    </source>
</evidence>
<dbReference type="AlphaFoldDB" id="F0H1F6"/>